<dbReference type="CDD" id="cd08023">
    <property type="entry name" value="GH16_laminarinase_like"/>
    <property type="match status" value="1"/>
</dbReference>
<evidence type="ECO:0000313" key="3">
    <source>
        <dbReference type="EMBL" id="MBL0765735.1"/>
    </source>
</evidence>
<comment type="caution">
    <text evidence="3">The sequence shown here is derived from an EMBL/GenBank/DDBJ whole genome shotgun (WGS) entry which is preliminary data.</text>
</comment>
<dbReference type="PANTHER" id="PTHR10963:SF55">
    <property type="entry name" value="GLYCOSIDE HYDROLASE FAMILY 16 PROTEIN"/>
    <property type="match status" value="1"/>
</dbReference>
<sequence>MRYILIVAVIFSFGCSSKMKSKLLWEDNFDYSAENIRENWNIIEGNGCPELCGFGNNELQYYTENNISIKDGQLIITAIKTNDDKNFTSAKLTSKQKGDWKGGYIEVRAKLPEGRGTWPAIWMLPSQKKPLDWPLDGEIDIMEHVGYNQGQIYGTIHTEAYNHVKGTQKSDSIMVNDASEAFHNYALEWTDDQLVWYVDGTSYHTVNKNGEGKEGWPFIQPFHLILNLAVGGDWGGRYGVAEDIWPQQLIIDYVKVYSEKPE</sequence>
<comment type="similarity">
    <text evidence="1">Belongs to the glycosyl hydrolase 16 family.</text>
</comment>
<evidence type="ECO:0000259" key="2">
    <source>
        <dbReference type="PROSITE" id="PS51762"/>
    </source>
</evidence>
<dbReference type="PROSITE" id="PS51257">
    <property type="entry name" value="PROKAR_LIPOPROTEIN"/>
    <property type="match status" value="1"/>
</dbReference>
<evidence type="ECO:0000313" key="4">
    <source>
        <dbReference type="Proteomes" id="UP000642920"/>
    </source>
</evidence>
<dbReference type="AlphaFoldDB" id="A0A937ABE1"/>
<dbReference type="Proteomes" id="UP000642920">
    <property type="component" value="Unassembled WGS sequence"/>
</dbReference>
<dbReference type="InterPro" id="IPR050546">
    <property type="entry name" value="Glycosyl_Hydrlase_16"/>
</dbReference>
<gene>
    <name evidence="3" type="ORF">JKP34_10775</name>
</gene>
<dbReference type="PROSITE" id="PS51762">
    <property type="entry name" value="GH16_2"/>
    <property type="match status" value="1"/>
</dbReference>
<dbReference type="Pfam" id="PF00722">
    <property type="entry name" value="Glyco_hydro_16"/>
    <property type="match status" value="1"/>
</dbReference>
<name>A0A937ABE1_9BACT</name>
<evidence type="ECO:0000256" key="1">
    <source>
        <dbReference type="ARBA" id="ARBA00006865"/>
    </source>
</evidence>
<feature type="domain" description="GH16" evidence="2">
    <location>
        <begin position="23"/>
        <end position="262"/>
    </location>
</feature>
<dbReference type="InterPro" id="IPR013320">
    <property type="entry name" value="ConA-like_dom_sf"/>
</dbReference>
<proteinExistence type="inferred from homology"/>
<dbReference type="PANTHER" id="PTHR10963">
    <property type="entry name" value="GLYCOSYL HYDROLASE-RELATED"/>
    <property type="match status" value="1"/>
</dbReference>
<organism evidence="3 4">
    <name type="scientific">Marivirga atlantica</name>
    <dbReference type="NCBI Taxonomy" id="1548457"/>
    <lineage>
        <taxon>Bacteria</taxon>
        <taxon>Pseudomonadati</taxon>
        <taxon>Bacteroidota</taxon>
        <taxon>Cytophagia</taxon>
        <taxon>Cytophagales</taxon>
        <taxon>Marivirgaceae</taxon>
        <taxon>Marivirga</taxon>
    </lineage>
</organism>
<dbReference type="EMBL" id="JAERQG010000002">
    <property type="protein sequence ID" value="MBL0765735.1"/>
    <property type="molecule type" value="Genomic_DNA"/>
</dbReference>
<protein>
    <submittedName>
        <fullName evidence="3">Glycoside hydrolase family 16 protein</fullName>
    </submittedName>
</protein>
<reference evidence="3" key="1">
    <citation type="submission" date="2021-01" db="EMBL/GenBank/DDBJ databases">
        <title>Marivirga sp. nov., isolated from intertidal surface sediments.</title>
        <authorList>
            <person name="Zhang M."/>
        </authorList>
    </citation>
    <scope>NUCLEOTIDE SEQUENCE</scope>
    <source>
        <strain evidence="3">SM1354</strain>
    </source>
</reference>
<dbReference type="Gene3D" id="2.60.120.200">
    <property type="match status" value="1"/>
</dbReference>
<keyword evidence="3" id="KW-0378">Hydrolase</keyword>
<accession>A0A937ABE1</accession>
<dbReference type="GO" id="GO:0004553">
    <property type="term" value="F:hydrolase activity, hydrolyzing O-glycosyl compounds"/>
    <property type="evidence" value="ECO:0007669"/>
    <property type="project" value="InterPro"/>
</dbReference>
<dbReference type="GO" id="GO:0005975">
    <property type="term" value="P:carbohydrate metabolic process"/>
    <property type="evidence" value="ECO:0007669"/>
    <property type="project" value="InterPro"/>
</dbReference>
<dbReference type="SUPFAM" id="SSF49899">
    <property type="entry name" value="Concanavalin A-like lectins/glucanases"/>
    <property type="match status" value="1"/>
</dbReference>
<dbReference type="InterPro" id="IPR000757">
    <property type="entry name" value="Beta-glucanase-like"/>
</dbReference>
<keyword evidence="4" id="KW-1185">Reference proteome</keyword>